<dbReference type="InterPro" id="IPR050182">
    <property type="entry name" value="Cytochrome_P450_fam2"/>
</dbReference>
<organism evidence="16 17">
    <name type="scientific">Eleutherodactylus coqui</name>
    <name type="common">Puerto Rican coqui</name>
    <dbReference type="NCBI Taxonomy" id="57060"/>
    <lineage>
        <taxon>Eukaryota</taxon>
        <taxon>Metazoa</taxon>
        <taxon>Chordata</taxon>
        <taxon>Craniata</taxon>
        <taxon>Vertebrata</taxon>
        <taxon>Euteleostomi</taxon>
        <taxon>Amphibia</taxon>
        <taxon>Batrachia</taxon>
        <taxon>Anura</taxon>
        <taxon>Neobatrachia</taxon>
        <taxon>Hyloidea</taxon>
        <taxon>Eleutherodactylidae</taxon>
        <taxon>Eleutherodactylinae</taxon>
        <taxon>Eleutherodactylus</taxon>
        <taxon>Eleutherodactylus</taxon>
    </lineage>
</organism>
<keyword evidence="10 13" id="KW-0408">Iron</keyword>
<keyword evidence="12 15" id="KW-0472">Membrane</keyword>
<evidence type="ECO:0000256" key="9">
    <source>
        <dbReference type="ARBA" id="ARBA00023002"/>
    </source>
</evidence>
<dbReference type="GO" id="GO:0019373">
    <property type="term" value="P:epoxygenase P450 pathway"/>
    <property type="evidence" value="ECO:0007669"/>
    <property type="project" value="TreeGrafter"/>
</dbReference>
<feature type="transmembrane region" description="Helical" evidence="15">
    <location>
        <begin position="64"/>
        <end position="83"/>
    </location>
</feature>
<dbReference type="AlphaFoldDB" id="A0A8J6BMB8"/>
<dbReference type="InterPro" id="IPR001128">
    <property type="entry name" value="Cyt_P450"/>
</dbReference>
<dbReference type="Pfam" id="PF00067">
    <property type="entry name" value="p450"/>
    <property type="match status" value="1"/>
</dbReference>
<keyword evidence="9 14" id="KW-0560">Oxidoreductase</keyword>
<dbReference type="PRINTS" id="PR00385">
    <property type="entry name" value="P450"/>
</dbReference>
<evidence type="ECO:0000256" key="1">
    <source>
        <dbReference type="ARBA" id="ARBA00001971"/>
    </source>
</evidence>
<keyword evidence="15" id="KW-0812">Transmembrane</keyword>
<dbReference type="PANTHER" id="PTHR24300:SF84">
    <property type="entry name" value="CYTOCHROME P450, FAMILY 2, SUBFAMILY T, POLYPEPTIDE 4"/>
    <property type="match status" value="1"/>
</dbReference>
<dbReference type="EMBL" id="WNTK01008978">
    <property type="protein sequence ID" value="KAG9462898.1"/>
    <property type="molecule type" value="Genomic_DNA"/>
</dbReference>
<dbReference type="PRINTS" id="PR00463">
    <property type="entry name" value="EP450I"/>
</dbReference>
<name>A0A8J6BMB8_ELECQ</name>
<keyword evidence="11 14" id="KW-0503">Monooxygenase</keyword>
<evidence type="ECO:0000256" key="14">
    <source>
        <dbReference type="RuleBase" id="RU000461"/>
    </source>
</evidence>
<evidence type="ECO:0000256" key="13">
    <source>
        <dbReference type="PIRSR" id="PIRSR602401-1"/>
    </source>
</evidence>
<keyword evidence="17" id="KW-1185">Reference proteome</keyword>
<accession>A0A8J6BMB8</accession>
<evidence type="ECO:0000313" key="17">
    <source>
        <dbReference type="Proteomes" id="UP000770717"/>
    </source>
</evidence>
<reference evidence="16" key="1">
    <citation type="thesis" date="2020" institute="ProQuest LLC" country="789 East Eisenhower Parkway, Ann Arbor, MI, USA">
        <title>Comparative Genomics and Chromosome Evolution.</title>
        <authorList>
            <person name="Mudd A.B."/>
        </authorList>
    </citation>
    <scope>NUCLEOTIDE SEQUENCE</scope>
    <source>
        <strain evidence="16">HN-11 Male</strain>
        <tissue evidence="16">Kidney and liver</tissue>
    </source>
</reference>
<keyword evidence="6 13" id="KW-0479">Metal-binding</keyword>
<evidence type="ECO:0000256" key="5">
    <source>
        <dbReference type="ARBA" id="ARBA00022617"/>
    </source>
</evidence>
<keyword evidence="8" id="KW-0492">Microsome</keyword>
<dbReference type="InterPro" id="IPR036396">
    <property type="entry name" value="Cyt_P450_sf"/>
</dbReference>
<dbReference type="InterPro" id="IPR002401">
    <property type="entry name" value="Cyt_P450_E_grp-I"/>
</dbReference>
<feature type="binding site" description="axial binding residue" evidence="13">
    <location>
        <position position="207"/>
    </location>
    <ligand>
        <name>heme</name>
        <dbReference type="ChEBI" id="CHEBI:30413"/>
    </ligand>
    <ligandPart>
        <name>Fe</name>
        <dbReference type="ChEBI" id="CHEBI:18248"/>
    </ligandPart>
</feature>
<dbReference type="GO" id="GO:0005506">
    <property type="term" value="F:iron ion binding"/>
    <property type="evidence" value="ECO:0007669"/>
    <property type="project" value="InterPro"/>
</dbReference>
<evidence type="ECO:0000256" key="3">
    <source>
        <dbReference type="ARBA" id="ARBA00004406"/>
    </source>
</evidence>
<proteinExistence type="inferred from homology"/>
<comment type="cofactor">
    <cofactor evidence="1 13">
        <name>heme</name>
        <dbReference type="ChEBI" id="CHEBI:30413"/>
    </cofactor>
</comment>
<dbReference type="GO" id="GO:0008392">
    <property type="term" value="F:arachidonate epoxygenase activity"/>
    <property type="evidence" value="ECO:0007669"/>
    <property type="project" value="TreeGrafter"/>
</dbReference>
<comment type="similarity">
    <text evidence="4 14">Belongs to the cytochrome P450 family.</text>
</comment>
<dbReference type="GO" id="GO:0020037">
    <property type="term" value="F:heme binding"/>
    <property type="evidence" value="ECO:0007669"/>
    <property type="project" value="InterPro"/>
</dbReference>
<keyword evidence="7" id="KW-0256">Endoplasmic reticulum</keyword>
<dbReference type="InterPro" id="IPR017972">
    <property type="entry name" value="Cyt_P450_CS"/>
</dbReference>
<keyword evidence="15" id="KW-1133">Transmembrane helix</keyword>
<keyword evidence="5 13" id="KW-0349">Heme</keyword>
<evidence type="ECO:0000313" key="16">
    <source>
        <dbReference type="EMBL" id="KAG9462898.1"/>
    </source>
</evidence>
<dbReference type="GO" id="GO:0005789">
    <property type="term" value="C:endoplasmic reticulum membrane"/>
    <property type="evidence" value="ECO:0007669"/>
    <property type="project" value="UniProtKB-SubCell"/>
</dbReference>
<evidence type="ECO:0000256" key="8">
    <source>
        <dbReference type="ARBA" id="ARBA00022848"/>
    </source>
</evidence>
<sequence>MGYIPGPHHELKENFTAMADFIRKKVERNMKTLDSNNPRDFIDCFLIKMEKEGKNKATFFNSDSLVMSLMLFFGGTGLVTATLEYTMLLLMKYPNVAEKVYSEIDNIIGQHPAEFEDRFNMPYTEAIIIIIFISPLALPHKLIMDTRIHNYKFKKGTIFTLVLTAAHNDKIQFKNPENFDPNNFLDENGKLLKKEALMPFSAGKRICPGKSLASMDLFIYITTLLQNFTIKSLVPPEKISVTPVGVGIGHVSPSFEICLLPHTCSQD</sequence>
<feature type="transmembrane region" description="Helical" evidence="15">
    <location>
        <begin position="126"/>
        <end position="144"/>
    </location>
</feature>
<dbReference type="OrthoDB" id="9895532at2759"/>
<dbReference type="Proteomes" id="UP000770717">
    <property type="component" value="Unassembled WGS sequence"/>
</dbReference>
<dbReference type="PANTHER" id="PTHR24300">
    <property type="entry name" value="CYTOCHROME P450 508A4-RELATED"/>
    <property type="match status" value="1"/>
</dbReference>
<evidence type="ECO:0000256" key="15">
    <source>
        <dbReference type="SAM" id="Phobius"/>
    </source>
</evidence>
<dbReference type="FunFam" id="1.10.630.10:FF:000238">
    <property type="entry name" value="Cytochrome P450 2A6"/>
    <property type="match status" value="1"/>
</dbReference>
<dbReference type="Gene3D" id="1.10.630.10">
    <property type="entry name" value="Cytochrome P450"/>
    <property type="match status" value="1"/>
</dbReference>
<protein>
    <submittedName>
        <fullName evidence="16">Uncharacterized protein</fullName>
    </submittedName>
</protein>
<evidence type="ECO:0000256" key="4">
    <source>
        <dbReference type="ARBA" id="ARBA00010617"/>
    </source>
</evidence>
<evidence type="ECO:0000256" key="11">
    <source>
        <dbReference type="ARBA" id="ARBA00023033"/>
    </source>
</evidence>
<dbReference type="SUPFAM" id="SSF48264">
    <property type="entry name" value="Cytochrome P450"/>
    <property type="match status" value="1"/>
</dbReference>
<comment type="caution">
    <text evidence="16">The sequence shown here is derived from an EMBL/GenBank/DDBJ whole genome shotgun (WGS) entry which is preliminary data.</text>
</comment>
<dbReference type="GO" id="GO:0016712">
    <property type="term" value="F:oxidoreductase activity, acting on paired donors, with incorporation or reduction of molecular oxygen, reduced flavin or flavoprotein as one donor, and incorporation of one atom of oxygen"/>
    <property type="evidence" value="ECO:0007669"/>
    <property type="project" value="TreeGrafter"/>
</dbReference>
<evidence type="ECO:0000256" key="6">
    <source>
        <dbReference type="ARBA" id="ARBA00022723"/>
    </source>
</evidence>
<gene>
    <name evidence="16" type="ORF">GDO78_022873</name>
</gene>
<comment type="subcellular location">
    <subcellularLocation>
        <location evidence="3">Endoplasmic reticulum membrane</location>
        <topology evidence="3">Peripheral membrane protein</topology>
    </subcellularLocation>
    <subcellularLocation>
        <location evidence="2">Microsome membrane</location>
        <topology evidence="2">Peripheral membrane protein</topology>
    </subcellularLocation>
</comment>
<dbReference type="PROSITE" id="PS00086">
    <property type="entry name" value="CYTOCHROME_P450"/>
    <property type="match status" value="1"/>
</dbReference>
<evidence type="ECO:0000256" key="2">
    <source>
        <dbReference type="ARBA" id="ARBA00004174"/>
    </source>
</evidence>
<evidence type="ECO:0000256" key="12">
    <source>
        <dbReference type="ARBA" id="ARBA00023136"/>
    </source>
</evidence>
<dbReference type="GO" id="GO:0006805">
    <property type="term" value="P:xenobiotic metabolic process"/>
    <property type="evidence" value="ECO:0007669"/>
    <property type="project" value="TreeGrafter"/>
</dbReference>
<evidence type="ECO:0000256" key="7">
    <source>
        <dbReference type="ARBA" id="ARBA00022824"/>
    </source>
</evidence>
<evidence type="ECO:0000256" key="10">
    <source>
        <dbReference type="ARBA" id="ARBA00023004"/>
    </source>
</evidence>